<dbReference type="SUPFAM" id="SSF56935">
    <property type="entry name" value="Porins"/>
    <property type="match status" value="1"/>
</dbReference>
<evidence type="ECO:0000259" key="14">
    <source>
        <dbReference type="Pfam" id="PF00593"/>
    </source>
</evidence>
<dbReference type="CDD" id="cd01347">
    <property type="entry name" value="ligand_gated_channel"/>
    <property type="match status" value="1"/>
</dbReference>
<keyword evidence="7" id="KW-0406">Ion transport</keyword>
<evidence type="ECO:0000256" key="8">
    <source>
        <dbReference type="ARBA" id="ARBA00023077"/>
    </source>
</evidence>
<dbReference type="PANTHER" id="PTHR30069:SF53">
    <property type="entry name" value="COLICIN I RECEPTOR-RELATED"/>
    <property type="match status" value="1"/>
</dbReference>
<gene>
    <name evidence="16" type="ORF">GCM10022212_36490</name>
</gene>
<evidence type="ECO:0000256" key="4">
    <source>
        <dbReference type="ARBA" id="ARBA00022452"/>
    </source>
</evidence>
<evidence type="ECO:0000313" key="16">
    <source>
        <dbReference type="EMBL" id="GAA4033968.1"/>
    </source>
</evidence>
<dbReference type="InterPro" id="IPR036942">
    <property type="entry name" value="Beta-barrel_TonB_sf"/>
</dbReference>
<evidence type="ECO:0000256" key="3">
    <source>
        <dbReference type="ARBA" id="ARBA00022448"/>
    </source>
</evidence>
<reference evidence="17" key="1">
    <citation type="journal article" date="2019" name="Int. J. Syst. Evol. Microbiol.">
        <title>The Global Catalogue of Microorganisms (GCM) 10K type strain sequencing project: providing services to taxonomists for standard genome sequencing and annotation.</title>
        <authorList>
            <consortium name="The Broad Institute Genomics Platform"/>
            <consortium name="The Broad Institute Genome Sequencing Center for Infectious Disease"/>
            <person name="Wu L."/>
            <person name="Ma J."/>
        </authorList>
    </citation>
    <scope>NUCLEOTIDE SEQUENCE [LARGE SCALE GENOMIC DNA]</scope>
    <source>
        <strain evidence="17">JCM 16673</strain>
    </source>
</reference>
<dbReference type="Gene3D" id="2.170.130.10">
    <property type="entry name" value="TonB-dependent receptor, plug domain"/>
    <property type="match status" value="1"/>
</dbReference>
<keyword evidence="10 16" id="KW-0675">Receptor</keyword>
<dbReference type="InterPro" id="IPR039426">
    <property type="entry name" value="TonB-dep_rcpt-like"/>
</dbReference>
<protein>
    <submittedName>
        <fullName evidence="16">TonB-dependent receptor</fullName>
    </submittedName>
</protein>
<evidence type="ECO:0000256" key="6">
    <source>
        <dbReference type="ARBA" id="ARBA00022729"/>
    </source>
</evidence>
<sequence>MAPIVVTAARIEQSQSDALPHTTVISRDTIRNSQATDLASLLQQQAGLQITQGGGTGQFLSVFLRGASPGQTLILIDGVPVRRAGFSSAPALEHLMPEQIDHIEIVRGNVSAIYGSGAIGGVIQIFTRRGDRQPVVGASVEAGSRGTYKVAGDVTGQSDGTRYAVSASHFRTDGFSVSNRNQFPLENPDKDGYDNTSVSVAVSREWAKGHEAGVRLYANEGNVNYDGGGFGAPTDINKGRSKQQSLAVFSRDRLSSDWMSNVTLSQTKTSNHDVAISEFGYDSLYESTANLLQWTNEFTLSSTWSLTAGADLGHEKAMVRSDDGFSVTTNAPSRSSSSVYAGATGKFDAHQVQVNVRHDHVDGAGAKTTGYLGYGYALTPEFKLVASASTAFNAPTLAQVFDPVNGNTSLKPETSRSVEVGAQYAAGKSLLRATLFKTRTRDQFGIDPDNCFSGAFPFGCPTFNIAQASNQGLELSAGGPLSNVDLQASLTLQEPVNDATSQILPRRARTLASVSAAQTFGALRLGADLQYSARRNDGAKPLASYLLANLNARYTLSKSLSLFARIDNLLDRDYQTVYGYNQPPRGVFAGLRWQQ</sequence>
<evidence type="ECO:0000256" key="13">
    <source>
        <dbReference type="RuleBase" id="RU003357"/>
    </source>
</evidence>
<dbReference type="InterPro" id="IPR037066">
    <property type="entry name" value="Plug_dom_sf"/>
</dbReference>
<evidence type="ECO:0000256" key="5">
    <source>
        <dbReference type="ARBA" id="ARBA00022692"/>
    </source>
</evidence>
<feature type="domain" description="TonB-dependent receptor plug" evidence="15">
    <location>
        <begin position="20"/>
        <end position="122"/>
    </location>
</feature>
<keyword evidence="8 13" id="KW-0798">TonB box</keyword>
<dbReference type="PROSITE" id="PS52016">
    <property type="entry name" value="TONB_DEPENDENT_REC_3"/>
    <property type="match status" value="1"/>
</dbReference>
<keyword evidence="5 12" id="KW-0812">Transmembrane</keyword>
<keyword evidence="3 12" id="KW-0813">Transport</keyword>
<dbReference type="Gene3D" id="2.40.170.20">
    <property type="entry name" value="TonB-dependent receptor, beta-barrel domain"/>
    <property type="match status" value="1"/>
</dbReference>
<evidence type="ECO:0000256" key="7">
    <source>
        <dbReference type="ARBA" id="ARBA00023065"/>
    </source>
</evidence>
<evidence type="ECO:0000256" key="2">
    <source>
        <dbReference type="ARBA" id="ARBA00009810"/>
    </source>
</evidence>
<accession>A0ABP7U0F6</accession>
<evidence type="ECO:0000256" key="12">
    <source>
        <dbReference type="PROSITE-ProRule" id="PRU01360"/>
    </source>
</evidence>
<dbReference type="Proteomes" id="UP001501353">
    <property type="component" value="Unassembled WGS sequence"/>
</dbReference>
<dbReference type="InterPro" id="IPR000531">
    <property type="entry name" value="Beta-barrel_TonB"/>
</dbReference>
<dbReference type="PANTHER" id="PTHR30069">
    <property type="entry name" value="TONB-DEPENDENT OUTER MEMBRANE RECEPTOR"/>
    <property type="match status" value="1"/>
</dbReference>
<dbReference type="Pfam" id="PF07715">
    <property type="entry name" value="Plug"/>
    <property type="match status" value="1"/>
</dbReference>
<keyword evidence="6" id="KW-0732">Signal</keyword>
<keyword evidence="11 12" id="KW-0998">Cell outer membrane</keyword>
<dbReference type="EMBL" id="BAAAZE010000016">
    <property type="protein sequence ID" value="GAA4033968.1"/>
    <property type="molecule type" value="Genomic_DNA"/>
</dbReference>
<keyword evidence="17" id="KW-1185">Reference proteome</keyword>
<name>A0ABP7U0F6_9BURK</name>
<keyword evidence="9 12" id="KW-0472">Membrane</keyword>
<keyword evidence="4 12" id="KW-1134">Transmembrane beta strand</keyword>
<dbReference type="Pfam" id="PF00593">
    <property type="entry name" value="TonB_dep_Rec_b-barrel"/>
    <property type="match status" value="1"/>
</dbReference>
<proteinExistence type="inferred from homology"/>
<comment type="caution">
    <text evidence="16">The sequence shown here is derived from an EMBL/GenBank/DDBJ whole genome shotgun (WGS) entry which is preliminary data.</text>
</comment>
<evidence type="ECO:0000256" key="11">
    <source>
        <dbReference type="ARBA" id="ARBA00023237"/>
    </source>
</evidence>
<comment type="similarity">
    <text evidence="2 12 13">Belongs to the TonB-dependent receptor family.</text>
</comment>
<comment type="subcellular location">
    <subcellularLocation>
        <location evidence="1 12">Cell outer membrane</location>
        <topology evidence="1 12">Multi-pass membrane protein</topology>
    </subcellularLocation>
</comment>
<feature type="domain" description="TonB-dependent receptor-like beta-barrel" evidence="14">
    <location>
        <begin position="146"/>
        <end position="569"/>
    </location>
</feature>
<evidence type="ECO:0000256" key="9">
    <source>
        <dbReference type="ARBA" id="ARBA00023136"/>
    </source>
</evidence>
<evidence type="ECO:0000313" key="17">
    <source>
        <dbReference type="Proteomes" id="UP001501353"/>
    </source>
</evidence>
<evidence type="ECO:0000259" key="15">
    <source>
        <dbReference type="Pfam" id="PF07715"/>
    </source>
</evidence>
<organism evidence="16 17">
    <name type="scientific">Actimicrobium antarcticum</name>
    <dbReference type="NCBI Taxonomy" id="1051899"/>
    <lineage>
        <taxon>Bacteria</taxon>
        <taxon>Pseudomonadati</taxon>
        <taxon>Pseudomonadota</taxon>
        <taxon>Betaproteobacteria</taxon>
        <taxon>Burkholderiales</taxon>
        <taxon>Oxalobacteraceae</taxon>
        <taxon>Actimicrobium</taxon>
    </lineage>
</organism>
<dbReference type="InterPro" id="IPR012910">
    <property type="entry name" value="Plug_dom"/>
</dbReference>
<evidence type="ECO:0000256" key="1">
    <source>
        <dbReference type="ARBA" id="ARBA00004571"/>
    </source>
</evidence>
<evidence type="ECO:0000256" key="10">
    <source>
        <dbReference type="ARBA" id="ARBA00023170"/>
    </source>
</evidence>